<gene>
    <name evidence="2" type="ORF">JOF59_005988</name>
</gene>
<sequence>MLFPEPFAPHDGEDLAAPQGERDAVDGGLVLARVLVDDLLQADLVDRCGHTVGTTLGGAFGGVVEEGLHVTEVEAGVEDRGGADDDLGQGGERGLHGDHGRRRDRQVDPAGDREPRQSPPRRHEEDATGQRRQQADTQGPRRGGQGASVTAVGQSPVPVDEVVAHGVRADFVAVLGLGRPPAHHAAHVAVGDVAVVNLVVDPGAQHGADTGRQDGEQEQRDQQGIQHRQHAPSGDHADHRRHEPLRVGHHHVGTRHPHLGRLAPVGEAVLRVCHSLHSAHRLDERRVRHRRQQRRDPPLRVRGYHPGGASQCRGKCHHQQCRQCATQPAPGGPGPEYRPHGAGGGGQEHCCRDAREQLAAEK</sequence>
<dbReference type="EMBL" id="JAGINS010000002">
    <property type="protein sequence ID" value="MBP2363496.1"/>
    <property type="molecule type" value="Genomic_DNA"/>
</dbReference>
<feature type="region of interest" description="Disordered" evidence="1">
    <location>
        <begin position="1"/>
        <end position="20"/>
    </location>
</feature>
<dbReference type="Proteomes" id="UP001519311">
    <property type="component" value="Unassembled WGS sequence"/>
</dbReference>
<accession>A0ABS4VHW0</accession>
<name>A0ABS4VHW0_9ACTN</name>
<feature type="compositionally biased region" description="Basic and acidic residues" evidence="1">
    <location>
        <begin position="105"/>
        <end position="129"/>
    </location>
</feature>
<keyword evidence="3" id="KW-1185">Reference proteome</keyword>
<evidence type="ECO:0000256" key="1">
    <source>
        <dbReference type="SAM" id="MobiDB-lite"/>
    </source>
</evidence>
<feature type="compositionally biased region" description="Basic and acidic residues" evidence="1">
    <location>
        <begin position="209"/>
        <end position="221"/>
    </location>
</feature>
<comment type="caution">
    <text evidence="2">The sequence shown here is derived from an EMBL/GenBank/DDBJ whole genome shotgun (WGS) entry which is preliminary data.</text>
</comment>
<feature type="region of interest" description="Disordered" evidence="1">
    <location>
        <begin position="283"/>
        <end position="310"/>
    </location>
</feature>
<feature type="region of interest" description="Disordered" evidence="1">
    <location>
        <begin position="204"/>
        <end position="241"/>
    </location>
</feature>
<organism evidence="2 3">
    <name type="scientific">Streptomyces clavifer</name>
    <dbReference type="NCBI Taxonomy" id="68188"/>
    <lineage>
        <taxon>Bacteria</taxon>
        <taxon>Bacillati</taxon>
        <taxon>Actinomycetota</taxon>
        <taxon>Actinomycetes</taxon>
        <taxon>Kitasatosporales</taxon>
        <taxon>Streptomycetaceae</taxon>
        <taxon>Streptomyces</taxon>
    </lineage>
</organism>
<feature type="region of interest" description="Disordered" evidence="1">
    <location>
        <begin position="324"/>
        <end position="350"/>
    </location>
</feature>
<evidence type="ECO:0000313" key="3">
    <source>
        <dbReference type="Proteomes" id="UP001519311"/>
    </source>
</evidence>
<evidence type="ECO:0000313" key="2">
    <source>
        <dbReference type="EMBL" id="MBP2363496.1"/>
    </source>
</evidence>
<reference evidence="2 3" key="1">
    <citation type="submission" date="2021-03" db="EMBL/GenBank/DDBJ databases">
        <title>Sequencing the genomes of 1000 actinobacteria strains.</title>
        <authorList>
            <person name="Klenk H.-P."/>
        </authorList>
    </citation>
    <scope>NUCLEOTIDE SEQUENCE [LARGE SCALE GENOMIC DNA]</scope>
    <source>
        <strain evidence="2 3">DSM 40843</strain>
    </source>
</reference>
<proteinExistence type="predicted"/>
<protein>
    <submittedName>
        <fullName evidence="2">Uncharacterized protein</fullName>
    </submittedName>
</protein>
<feature type="region of interest" description="Disordered" evidence="1">
    <location>
        <begin position="75"/>
        <end position="153"/>
    </location>
</feature>